<dbReference type="AlphaFoldDB" id="A0AA43TT49"/>
<dbReference type="EMBL" id="JAPUFD010000002">
    <property type="protein sequence ID" value="MDI1485850.1"/>
    <property type="molecule type" value="Genomic_DNA"/>
</dbReference>
<feature type="region of interest" description="Disordered" evidence="1">
    <location>
        <begin position="76"/>
        <end position="97"/>
    </location>
</feature>
<keyword evidence="3" id="KW-1185">Reference proteome</keyword>
<gene>
    <name evidence="2" type="ORF">OHK93_004039</name>
</gene>
<name>A0AA43TT49_9LECA</name>
<dbReference type="Proteomes" id="UP001161017">
    <property type="component" value="Unassembled WGS sequence"/>
</dbReference>
<sequence length="317" mass="35427">MCCWPYRVVYLEEPPKKKPEAKKDKEFVLVSSDFNVQPIVSGAATPTTNETWITPNGDNSWAPTLHSRRKKENRVTWNDNHGWEPPAHHKPGKEDWAANYDAGDWEAATHHQPGNQSWDDFHNDHGWDAFPDDHGWGAFPDDHGWGSAPHAQTIKDGWGSTHADDGWGSTSQPKPKKSSWDAPHVSTRAKHNHGMSKDAWESPGTPRKTRAKPAAWETVTSGDPMIYTSTLRAPEATQGNATKKGSKGKGDGIWANGADEQLQFVPEVPTGNTQYYCQETSGGWKLRTTNDIMNHCQPGDWRIHPDSGYPFFVRKTA</sequence>
<accession>A0AA43TT49</accession>
<reference evidence="2" key="1">
    <citation type="journal article" date="2023" name="Genome Biol. Evol.">
        <title>First Whole Genome Sequence and Flow Cytometry Genome Size Data for the Lichen-Forming Fungus Ramalina farinacea (Ascomycota).</title>
        <authorList>
            <person name="Llewellyn T."/>
            <person name="Mian S."/>
            <person name="Hill R."/>
            <person name="Leitch I.J."/>
            <person name="Gaya E."/>
        </authorList>
    </citation>
    <scope>NUCLEOTIDE SEQUENCE</scope>
    <source>
        <strain evidence="2">LIQ254RAFAR</strain>
    </source>
</reference>
<evidence type="ECO:0000313" key="3">
    <source>
        <dbReference type="Proteomes" id="UP001161017"/>
    </source>
</evidence>
<proteinExistence type="predicted"/>
<evidence type="ECO:0000313" key="2">
    <source>
        <dbReference type="EMBL" id="MDI1485850.1"/>
    </source>
</evidence>
<comment type="caution">
    <text evidence="2">The sequence shown here is derived from an EMBL/GenBank/DDBJ whole genome shotgun (WGS) entry which is preliminary data.</text>
</comment>
<protein>
    <submittedName>
        <fullName evidence="2">Uncharacterized protein</fullName>
    </submittedName>
</protein>
<feature type="region of interest" description="Disordered" evidence="1">
    <location>
        <begin position="143"/>
        <end position="216"/>
    </location>
</feature>
<evidence type="ECO:0000256" key="1">
    <source>
        <dbReference type="SAM" id="MobiDB-lite"/>
    </source>
</evidence>
<organism evidence="2 3">
    <name type="scientific">Ramalina farinacea</name>
    <dbReference type="NCBI Taxonomy" id="258253"/>
    <lineage>
        <taxon>Eukaryota</taxon>
        <taxon>Fungi</taxon>
        <taxon>Dikarya</taxon>
        <taxon>Ascomycota</taxon>
        <taxon>Pezizomycotina</taxon>
        <taxon>Lecanoromycetes</taxon>
        <taxon>OSLEUM clade</taxon>
        <taxon>Lecanoromycetidae</taxon>
        <taxon>Lecanorales</taxon>
        <taxon>Lecanorineae</taxon>
        <taxon>Ramalinaceae</taxon>
        <taxon>Ramalina</taxon>
    </lineage>
</organism>